<dbReference type="InterPro" id="IPR019658">
    <property type="entry name" value="DUF2515"/>
</dbReference>
<name>A0A8I1AKQ7_ACIBZ</name>
<dbReference type="AlphaFoldDB" id="A0A8I1AKQ7"/>
<reference evidence="1" key="1">
    <citation type="submission" date="2022-02" db="EMBL/GenBank/DDBJ databases">
        <title>Characterization of Tn125 harboring carbapenem-resistant Acinetobacter bereziniae clinical isolates.</title>
        <authorList>
            <person name="Wong N.-K."/>
            <person name="Pan Q."/>
        </authorList>
    </citation>
    <scope>NUCLEOTIDE SEQUENCE</scope>
    <source>
        <strain evidence="1">GD03393</strain>
    </source>
</reference>
<protein>
    <submittedName>
        <fullName evidence="1">Uncharacterized protein</fullName>
    </submittedName>
</protein>
<proteinExistence type="predicted"/>
<evidence type="ECO:0000313" key="2">
    <source>
        <dbReference type="Proteomes" id="UP000644140"/>
    </source>
</evidence>
<gene>
    <name evidence="1" type="ORF">I9054_019725</name>
</gene>
<dbReference type="EMBL" id="CP092085">
    <property type="protein sequence ID" value="UUN97526.1"/>
    <property type="molecule type" value="Genomic_DNA"/>
</dbReference>
<evidence type="ECO:0000313" key="1">
    <source>
        <dbReference type="EMBL" id="UUN97526.1"/>
    </source>
</evidence>
<dbReference type="RefSeq" id="WP_121773983.1">
    <property type="nucleotide sequence ID" value="NZ_BKNL01000004.1"/>
</dbReference>
<dbReference type="Proteomes" id="UP000644140">
    <property type="component" value="Chromosome"/>
</dbReference>
<accession>A0A8I1AKQ7</accession>
<organism evidence="1 2">
    <name type="scientific">Acinetobacter bereziniae</name>
    <name type="common">Acinetobacter genomosp. 10</name>
    <dbReference type="NCBI Taxonomy" id="106648"/>
    <lineage>
        <taxon>Bacteria</taxon>
        <taxon>Pseudomonadati</taxon>
        <taxon>Pseudomonadota</taxon>
        <taxon>Gammaproteobacteria</taxon>
        <taxon>Moraxellales</taxon>
        <taxon>Moraxellaceae</taxon>
        <taxon>Acinetobacter</taxon>
    </lineage>
</organism>
<dbReference type="Pfam" id="PF10720">
    <property type="entry name" value="DUF2515"/>
    <property type="match status" value="1"/>
</dbReference>
<sequence length="399" mass="46469">MTILQETDTNEICNSNCITKVDCKNMWSLVQYSSYMALTSYKSLEVIKKVVHGGEVKREFLYKGSDDQKRVKLISSQYAKMYLEKTKIGNVKYKGRFYWMALGAIAAKQVYCGILALDDFVSKIGGGVILDGANKVLDKIDISDRRFIATGGITKSDFDYMRYCMLKGNLWLYLDIYPYHEYYCRFSNTFNDCLSKRDGNTYDTKVANDMHKIPYNEAYNKLEKFKYSDNILNNLKEAFQYVKIFETEKIIQKKQDAQFNNLMTIAVHEQHIVLEKSFYSPNGQPDQRLKDIFDKQSKLESNHPYYTQFGALIADVQNRQAVFTNSCTLPIGLNGLSDKDKFFEDMLKNERLYIVKERMKFITRIAEDFHYVMKKYPGYMENCLARLAEGDITEKLPII</sequence>